<accession>A0ACC1CU06</accession>
<comment type="caution">
    <text evidence="1">The sequence shown here is derived from an EMBL/GenBank/DDBJ whole genome shotgun (WGS) entry which is preliminary data.</text>
</comment>
<dbReference type="EMBL" id="CM034402">
    <property type="protein sequence ID" value="KAJ0175148.1"/>
    <property type="molecule type" value="Genomic_DNA"/>
</dbReference>
<evidence type="ECO:0000313" key="2">
    <source>
        <dbReference type="Proteomes" id="UP000824533"/>
    </source>
</evidence>
<evidence type="ECO:0000313" key="1">
    <source>
        <dbReference type="EMBL" id="KAJ0175148.1"/>
    </source>
</evidence>
<sequence length="1764" mass="205068">MHSIKIHRTIPKFKKVLLRRYSHVAALEQNEYTEMPEYPPILDLSVQGRKSRQKENLYKKIQEINTVEEKQIALNMPRYYGWKCVILNEDKIPFNAMPLVQYYTRSHFISVDSLPDFYKETEEMASSVVKDIKSSIEDAISIEMDCVDRNFNISNEKPKIQQEEDALTRCIIKQINRIISNNLSDKLPHILSTQTDCDPRHEAFWFVGGVDLPASVLKWRKKFSWLRGERLHENVDRPVQYLGSPLLALRSRHPLKPLIPYSEAENPEFKVPHFSFIPNSVGYFTNHRHGTNIPGFWAGDFDEFGLLSFHGRGHILARKESFGEEDNLEALHCQAMKASFGWLLAQANYQGFTTFNDITYPLATQTVITNGQLWSLYVYQLNTIEMHGNKAHTNTKNNICFGTKPLKLYECLENGKIRGLNEDVLKMLVQFYLNAPEKRDHELKPYLGKEEKIIADIEDDKKRRWLEARYKHLVSNRPKHYLLPETYLWEQIYKIEHKTRFFEAKRRPFERGINPFNRRLDEHLPPYIPKVLRPYPRCKTKFEATYYPKWTNDLSTIASPNNIPLNITYLTLTNTLCVGLGNGELFTLTDEGSTCDMVGVFDCGLLAMEWSPDQELLVLVTKEMKTILLSCTFDPVSEINLLDQEFGDKQFITVGWGKKETQFHGSAGKQAAKIKNEVQADPAFSDNKIKITWRGDGHLYAIGFSMDGIKIFKVFDREGHLQYTSEKQQGLESNLSWRPSGNLIATTQKLPDKYLVSFFEKNGLKHGEFDITDKSVNIEDIVWSSDSEILTLLCKDKETNTQKLLLYTTSNYHWYLKQYLLFNRAQKIIKIMWDNDFNVANNKKLHVILHDGTYYKFNWIWHTDHSTGHCNKDDSVVAVIDGNKILLTGFRQTVVPPPMSALEIKLEVFINSVNFSPKLSKLDSNTFFVCTSNNKLLFYEQKQKCPLQYKEYKTVDLDKYDFPFQYYNWFWVTDNIIVCVTVDNYYSYNLIEYAVESDKILKRNTISLPAAIFRIQAHPTDIGLLFLELNNGDILKYKLGESVNIHDLSFHSPCIKFNVFSIDNNLQFIGLSHKGNLFINDKMIINNVSSYFVHTHFLLITTLQHVLLCTELTEVGLSAIIDYQKNESEYIYKRKLERGAKLVIAVPNDTRTVFQMPRGNLEAIQPRPLSLKIIGEYLNNCKYHEAFDLMRKQRINLNLFYDHDPDKFVNNINLFLDTINNNSWLNLFLSDLENLDVTKTMYASSYASAAYNIKRSVDTKIQRICDIVRETLLKRSDNDNRILPVLTTFVKKNNIDDLEKALLLIKELKLKESGGSKLPVSSDEALKYLLYMVDVNQLFDVALGMYDFDLVLLVANKSQKDPKEYIPMLNELNEMDENYRRFSINKYLKRFDKAVNCLVKCGSEKYNELKTFVKYHSLYREALSQFSMDDYIFNEISEDFGLYLKLKKQFTEAGIIFEKANNMDRAVECYKDALEWEMAISLAQTWPKEDFKELCWYFINALKEEKRHKEALTILEQFYEDCEEAISYAIECGQYKTAMRLCSQYKKPKLKDDHLLPALMEDYKNIQEQIEINWTNFIKYRNRLSVVRENKSKNPFENVYDSYANKDSDLYSDAGSTMASSKGSSRSYRSSKNKRKHERKVASLKEGSQYEDVAIVMALHSLVTSSFELRLQVKEVVIALCCFSQDKEAFVLQKSLDKLLKEMKDSFKDIWTTELVLDATNAQIAAYNVPEGVNVIPQGIATLEPHIRIAPIIQEFNWKLDGLN</sequence>
<gene>
    <name evidence="1" type="ORF">K1T71_009289</name>
</gene>
<keyword evidence="2" id="KW-1185">Reference proteome</keyword>
<name>A0ACC1CU06_9NEOP</name>
<protein>
    <submittedName>
        <fullName evidence="1">Uncharacterized protein</fullName>
    </submittedName>
</protein>
<organism evidence="1 2">
    <name type="scientific">Dendrolimus kikuchii</name>
    <dbReference type="NCBI Taxonomy" id="765133"/>
    <lineage>
        <taxon>Eukaryota</taxon>
        <taxon>Metazoa</taxon>
        <taxon>Ecdysozoa</taxon>
        <taxon>Arthropoda</taxon>
        <taxon>Hexapoda</taxon>
        <taxon>Insecta</taxon>
        <taxon>Pterygota</taxon>
        <taxon>Neoptera</taxon>
        <taxon>Endopterygota</taxon>
        <taxon>Lepidoptera</taxon>
        <taxon>Glossata</taxon>
        <taxon>Ditrysia</taxon>
        <taxon>Bombycoidea</taxon>
        <taxon>Lasiocampidae</taxon>
        <taxon>Dendrolimus</taxon>
    </lineage>
</organism>
<reference evidence="1 2" key="1">
    <citation type="journal article" date="2021" name="Front. Genet.">
        <title>Chromosome-Level Genome Assembly Reveals Significant Gene Expansion in the Toll and IMD Signaling Pathways of Dendrolimus kikuchii.</title>
        <authorList>
            <person name="Zhou J."/>
            <person name="Wu P."/>
            <person name="Xiong Z."/>
            <person name="Liu N."/>
            <person name="Zhao N."/>
            <person name="Ji M."/>
            <person name="Qiu Y."/>
            <person name="Yang B."/>
        </authorList>
    </citation>
    <scope>NUCLEOTIDE SEQUENCE [LARGE SCALE GENOMIC DNA]</scope>
    <source>
        <strain evidence="1">Ann1</strain>
    </source>
</reference>
<dbReference type="Proteomes" id="UP000824533">
    <property type="component" value="Linkage Group LG16"/>
</dbReference>
<proteinExistence type="predicted"/>